<feature type="binding site" evidence="11">
    <location>
        <position position="91"/>
    </location>
    <ligand>
        <name>FMN</name>
        <dbReference type="ChEBI" id="CHEBI:58210"/>
    </ligand>
</feature>
<evidence type="ECO:0000256" key="9">
    <source>
        <dbReference type="ARBA" id="ARBA00023136"/>
    </source>
</evidence>
<dbReference type="GO" id="GO:0106430">
    <property type="term" value="F:dihydroorotate dehydrogenase (quinone) activity"/>
    <property type="evidence" value="ECO:0007669"/>
    <property type="project" value="UniProtKB-EC"/>
</dbReference>
<gene>
    <name evidence="11" type="primary">pyrD</name>
    <name evidence="13" type="ORF">AN277_0205540</name>
</gene>
<dbReference type="InterPro" id="IPR013785">
    <property type="entry name" value="Aldolase_TIM"/>
</dbReference>
<dbReference type="PANTHER" id="PTHR48109">
    <property type="entry name" value="DIHYDROOROTATE DEHYDROGENASE (QUINONE), MITOCHONDRIAL-RELATED"/>
    <property type="match status" value="1"/>
</dbReference>
<evidence type="ECO:0000256" key="11">
    <source>
        <dbReference type="HAMAP-Rule" id="MF_00225"/>
    </source>
</evidence>
<feature type="binding site" evidence="11">
    <location>
        <position position="188"/>
    </location>
    <ligand>
        <name>substrate</name>
    </ligand>
</feature>
<dbReference type="Pfam" id="PF01180">
    <property type="entry name" value="DHO_dh"/>
    <property type="match status" value="1"/>
</dbReference>
<keyword evidence="6 11" id="KW-0288">FMN</keyword>
<dbReference type="CDD" id="cd04738">
    <property type="entry name" value="DHOD_2_like"/>
    <property type="match status" value="1"/>
</dbReference>
<dbReference type="NCBIfam" id="TIGR01036">
    <property type="entry name" value="pyrD_sub2"/>
    <property type="match status" value="1"/>
</dbReference>
<comment type="caution">
    <text evidence="13">The sequence shown here is derived from an EMBL/GenBank/DDBJ whole genome shotgun (WGS) entry which is preliminary data.</text>
</comment>
<comment type="catalytic activity">
    <reaction evidence="10 11">
        <text>(S)-dihydroorotate + a quinone = orotate + a quinol</text>
        <dbReference type="Rhea" id="RHEA:30187"/>
        <dbReference type="ChEBI" id="CHEBI:24646"/>
        <dbReference type="ChEBI" id="CHEBI:30839"/>
        <dbReference type="ChEBI" id="CHEBI:30864"/>
        <dbReference type="ChEBI" id="CHEBI:132124"/>
        <dbReference type="EC" id="1.3.5.2"/>
    </reaction>
</comment>
<dbReference type="InterPro" id="IPR005720">
    <property type="entry name" value="Dihydroorotate_DH_cat"/>
</dbReference>
<dbReference type="InterPro" id="IPR050074">
    <property type="entry name" value="DHO_dehydrogenase"/>
</dbReference>
<feature type="binding site" evidence="11">
    <location>
        <begin position="116"/>
        <end position="120"/>
    </location>
    <ligand>
        <name>substrate</name>
    </ligand>
</feature>
<dbReference type="Gene3D" id="3.20.20.70">
    <property type="entry name" value="Aldolase class I"/>
    <property type="match status" value="1"/>
</dbReference>
<feature type="binding site" evidence="11">
    <location>
        <position position="193"/>
    </location>
    <ligand>
        <name>substrate</name>
    </ligand>
</feature>
<comment type="pathway">
    <text evidence="3 11">Pyrimidine metabolism; UMP biosynthesis via de novo pathway; orotate from (S)-dihydroorotate (quinone route): step 1/1.</text>
</comment>
<feature type="domain" description="Dihydroorotate dehydrogenase catalytic" evidence="12">
    <location>
        <begin position="50"/>
        <end position="358"/>
    </location>
</feature>
<evidence type="ECO:0000256" key="2">
    <source>
        <dbReference type="ARBA" id="ARBA00004370"/>
    </source>
</evidence>
<evidence type="ECO:0000256" key="10">
    <source>
        <dbReference type="ARBA" id="ARBA00048639"/>
    </source>
</evidence>
<name>A0A199NSX7_9MICC</name>
<feature type="binding site" evidence="11">
    <location>
        <position position="286"/>
    </location>
    <ligand>
        <name>FMN</name>
        <dbReference type="ChEBI" id="CHEBI:58210"/>
    </ligand>
</feature>
<dbReference type="EC" id="1.3.5.2" evidence="11"/>
<feature type="binding site" evidence="11">
    <location>
        <begin position="259"/>
        <end position="260"/>
    </location>
    <ligand>
        <name>substrate</name>
    </ligand>
</feature>
<feature type="binding site" evidence="11">
    <location>
        <begin position="67"/>
        <end position="71"/>
    </location>
    <ligand>
        <name>FMN</name>
        <dbReference type="ChEBI" id="CHEBI:58210"/>
    </ligand>
</feature>
<dbReference type="PROSITE" id="PS00912">
    <property type="entry name" value="DHODEHASE_2"/>
    <property type="match status" value="1"/>
</dbReference>
<dbReference type="EMBL" id="LJBJ02000009">
    <property type="protein sequence ID" value="OAX52022.1"/>
    <property type="molecule type" value="Genomic_DNA"/>
</dbReference>
<evidence type="ECO:0000256" key="4">
    <source>
        <dbReference type="ARBA" id="ARBA00005359"/>
    </source>
</evidence>
<keyword evidence="5 11" id="KW-0285">Flavoprotein</keyword>
<dbReference type="GO" id="GO:0044205">
    <property type="term" value="P:'de novo' UMP biosynthetic process"/>
    <property type="evidence" value="ECO:0007669"/>
    <property type="project" value="UniProtKB-UniRule"/>
</dbReference>
<dbReference type="GO" id="GO:0005886">
    <property type="term" value="C:plasma membrane"/>
    <property type="evidence" value="ECO:0007669"/>
    <property type="project" value="UniProtKB-SubCell"/>
</dbReference>
<feature type="active site" description="Nucleophile" evidence="11">
    <location>
        <position position="191"/>
    </location>
</feature>
<keyword evidence="9 11" id="KW-0472">Membrane</keyword>
<comment type="cofactor">
    <cofactor evidence="11">
        <name>FMN</name>
        <dbReference type="ChEBI" id="CHEBI:58210"/>
    </cofactor>
    <text evidence="11">Binds 1 FMN per subunit.</text>
</comment>
<evidence type="ECO:0000313" key="14">
    <source>
        <dbReference type="Proteomes" id="UP000053171"/>
    </source>
</evidence>
<dbReference type="HAMAP" id="MF_00225">
    <property type="entry name" value="DHO_dh_type2"/>
    <property type="match status" value="1"/>
</dbReference>
<organism evidence="13 14">
    <name type="scientific">Rothia kristinae</name>
    <dbReference type="NCBI Taxonomy" id="37923"/>
    <lineage>
        <taxon>Bacteria</taxon>
        <taxon>Bacillati</taxon>
        <taxon>Actinomycetota</taxon>
        <taxon>Actinomycetes</taxon>
        <taxon>Micrococcales</taxon>
        <taxon>Micrococcaceae</taxon>
        <taxon>Rothia</taxon>
    </lineage>
</organism>
<evidence type="ECO:0000256" key="6">
    <source>
        <dbReference type="ARBA" id="ARBA00022643"/>
    </source>
</evidence>
<comment type="subcellular location">
    <subcellularLocation>
        <location evidence="11">Cell membrane</location>
        <topology evidence="11">Peripheral membrane protein</topology>
    </subcellularLocation>
    <subcellularLocation>
        <location evidence="2">Membrane</location>
    </subcellularLocation>
</comment>
<feature type="binding site" evidence="11">
    <location>
        <position position="258"/>
    </location>
    <ligand>
        <name>FMN</name>
        <dbReference type="ChEBI" id="CHEBI:58210"/>
    </ligand>
</feature>
<evidence type="ECO:0000256" key="8">
    <source>
        <dbReference type="ARBA" id="ARBA00023002"/>
    </source>
</evidence>
<keyword evidence="11" id="KW-1003">Cell membrane</keyword>
<dbReference type="Proteomes" id="UP000053171">
    <property type="component" value="Unassembled WGS sequence"/>
</dbReference>
<dbReference type="InterPro" id="IPR001295">
    <property type="entry name" value="Dihydroorotate_DH_CS"/>
</dbReference>
<comment type="similarity">
    <text evidence="4 11">Belongs to the dihydroorotate dehydrogenase family. Type 2 subfamily.</text>
</comment>
<sequence length="367" mass="39659">MRFYPTFFRVVFSGMDPERAHRIGFDGIKAARATGASRLLRVLCAPHPQLRTRALGLDFPSPFGLAAGFDKGATGVAALADLGFGHVEVGTITAQAQPGNPRPRLFRLVRDRAVINRMGFNNDGAGAIGPRLAAAHADLEGARSGRRVRPVIGVNIGKTKIVPLEEATADYLESTRALAPQADYLAVNVSSPNTPGLRDLQTAQSLEPLLRAVGEEADRVAGRHVPLLVKIAPDLEDEQIREIAELAERVGLDGIIAVNTTIAREGLGLRSDPAEVAERGAGGLSGEPLRRRALEVLDLLRGIVPESMAVVSVGGVTTAQDVYERLEHGADLVQGYTAFLYEGPFWVRRINRGLRRLMARRDPRRSR</sequence>
<evidence type="ECO:0000313" key="13">
    <source>
        <dbReference type="EMBL" id="OAX52022.1"/>
    </source>
</evidence>
<feature type="binding site" evidence="11">
    <location>
        <position position="71"/>
    </location>
    <ligand>
        <name>substrate</name>
    </ligand>
</feature>
<protein>
    <recommendedName>
        <fullName evidence="11">Dihydroorotate dehydrogenase (quinone)</fullName>
        <ecNumber evidence="11">1.3.5.2</ecNumber>
    </recommendedName>
    <alternativeName>
        <fullName evidence="11">DHOdehase</fullName>
        <shortName evidence="11">DHOD</shortName>
        <shortName evidence="11">DHODase</shortName>
    </alternativeName>
    <alternativeName>
        <fullName evidence="11">Dihydroorotate oxidase</fullName>
    </alternativeName>
</protein>
<evidence type="ECO:0000259" key="12">
    <source>
        <dbReference type="Pfam" id="PF01180"/>
    </source>
</evidence>
<keyword evidence="8 11" id="KW-0560">Oxidoreductase</keyword>
<feature type="binding site" evidence="11">
    <location>
        <position position="315"/>
    </location>
    <ligand>
        <name>FMN</name>
        <dbReference type="ChEBI" id="CHEBI:58210"/>
    </ligand>
</feature>
<evidence type="ECO:0000256" key="7">
    <source>
        <dbReference type="ARBA" id="ARBA00022975"/>
    </source>
</evidence>
<feature type="binding site" evidence="11">
    <location>
        <position position="155"/>
    </location>
    <ligand>
        <name>FMN</name>
        <dbReference type="ChEBI" id="CHEBI:58210"/>
    </ligand>
</feature>
<dbReference type="PANTHER" id="PTHR48109:SF4">
    <property type="entry name" value="DIHYDROOROTATE DEHYDROGENASE (QUINONE), MITOCHONDRIAL"/>
    <property type="match status" value="1"/>
</dbReference>
<dbReference type="PROSITE" id="PS00911">
    <property type="entry name" value="DHODEHASE_1"/>
    <property type="match status" value="1"/>
</dbReference>
<comment type="subunit">
    <text evidence="11">Monomer.</text>
</comment>
<proteinExistence type="inferred from homology"/>
<dbReference type="NCBIfam" id="NF003648">
    <property type="entry name" value="PRK05286.2-1"/>
    <property type="match status" value="1"/>
</dbReference>
<evidence type="ECO:0000256" key="3">
    <source>
        <dbReference type="ARBA" id="ARBA00005161"/>
    </source>
</evidence>
<keyword evidence="14" id="KW-1185">Reference proteome</keyword>
<keyword evidence="7 11" id="KW-0665">Pyrimidine biosynthesis</keyword>
<dbReference type="AlphaFoldDB" id="A0A199NSX7"/>
<evidence type="ECO:0000256" key="5">
    <source>
        <dbReference type="ARBA" id="ARBA00022630"/>
    </source>
</evidence>
<comment type="function">
    <text evidence="1 11">Catalyzes the conversion of dihydroorotate to orotate with quinone as electron acceptor.</text>
</comment>
<feature type="binding site" evidence="11">
    <location>
        <begin position="336"/>
        <end position="337"/>
    </location>
    <ligand>
        <name>FMN</name>
        <dbReference type="ChEBI" id="CHEBI:58210"/>
    </ligand>
</feature>
<feature type="binding site" evidence="11">
    <location>
        <position position="230"/>
    </location>
    <ligand>
        <name>FMN</name>
        <dbReference type="ChEBI" id="CHEBI:58210"/>
    </ligand>
</feature>
<dbReference type="NCBIfam" id="NF003652">
    <property type="entry name" value="PRK05286.2-5"/>
    <property type="match status" value="1"/>
</dbReference>
<evidence type="ECO:0000256" key="1">
    <source>
        <dbReference type="ARBA" id="ARBA00003125"/>
    </source>
</evidence>
<feature type="binding site" evidence="11">
    <location>
        <position position="188"/>
    </location>
    <ligand>
        <name>FMN</name>
        <dbReference type="ChEBI" id="CHEBI:58210"/>
    </ligand>
</feature>
<dbReference type="GO" id="GO:0006207">
    <property type="term" value="P:'de novo' pyrimidine nucleobase biosynthetic process"/>
    <property type="evidence" value="ECO:0007669"/>
    <property type="project" value="UniProtKB-UniRule"/>
</dbReference>
<accession>A0A199NSX7</accession>
<dbReference type="SUPFAM" id="SSF51395">
    <property type="entry name" value="FMN-linked oxidoreductases"/>
    <property type="match status" value="1"/>
</dbReference>
<dbReference type="UniPathway" id="UPA00070">
    <property type="reaction ID" value="UER00946"/>
</dbReference>
<reference evidence="13" key="1">
    <citation type="submission" date="2016-06" db="EMBL/GenBank/DDBJ databases">
        <title>Identification of putative biosynthetic pathways for the production of bioactive secondary metabolites by the marine actinomycete Kocuria kristinae RUTW2-3.</title>
        <authorList>
            <person name="Waterworth S.C."/>
            <person name="Walmsley T.A."/>
            <person name="Matongo T."/>
            <person name="Davies-Coleman M.T."/>
            <person name="Dorrington R.A."/>
        </authorList>
    </citation>
    <scope>NUCLEOTIDE SEQUENCE [LARGE SCALE GENOMIC DNA]</scope>
    <source>
        <strain evidence="13">RUTW2-3</strain>
    </source>
</reference>
<dbReference type="RefSeq" id="WP_064725375.1">
    <property type="nucleotide sequence ID" value="NZ_JBEYYV010000050.1"/>
</dbReference>
<dbReference type="InterPro" id="IPR005719">
    <property type="entry name" value="Dihydroorotate_DH_2"/>
</dbReference>
<dbReference type="GO" id="GO:0005737">
    <property type="term" value="C:cytoplasm"/>
    <property type="evidence" value="ECO:0007669"/>
    <property type="project" value="InterPro"/>
</dbReference>